<evidence type="ECO:0008006" key="3">
    <source>
        <dbReference type="Google" id="ProtNLM"/>
    </source>
</evidence>
<dbReference type="SUPFAM" id="SSF56112">
    <property type="entry name" value="Protein kinase-like (PK-like)"/>
    <property type="match status" value="1"/>
</dbReference>
<sequence length="251" mass="29161">MKLSDFHREEHFRFKLFDDSATYTTIRCLKEEDLRSVWLIDIPERGLTTLKRWPISWKLRWKSLFKQSQPQRQISGAWKLLTAGINTPQPVTPVYRAGDFFQLEMPFIEGATVFDLLNSGESYSHAEQCLIARELGEIVRKLASTHLRHRDLKLENVVVKPANQVQQKPTLWLIDPVGIRNCLSPLTAIVYMLDRLAIQPIHERIPLPTSLQIICIRSAVNSIPRRQRKLLFQKLRKQLQSSTRETGPLND</sequence>
<dbReference type="OrthoDB" id="289743at2"/>
<dbReference type="Gene3D" id="1.10.510.10">
    <property type="entry name" value="Transferase(Phosphotransferase) domain 1"/>
    <property type="match status" value="1"/>
</dbReference>
<organism evidence="1 2">
    <name type="scientific">Gimesia alba</name>
    <dbReference type="NCBI Taxonomy" id="2527973"/>
    <lineage>
        <taxon>Bacteria</taxon>
        <taxon>Pseudomonadati</taxon>
        <taxon>Planctomycetota</taxon>
        <taxon>Planctomycetia</taxon>
        <taxon>Planctomycetales</taxon>
        <taxon>Planctomycetaceae</taxon>
        <taxon>Gimesia</taxon>
    </lineage>
</organism>
<keyword evidence="2" id="KW-1185">Reference proteome</keyword>
<name>A0A517R9U8_9PLAN</name>
<dbReference type="EMBL" id="CP036269">
    <property type="protein sequence ID" value="QDT40660.1"/>
    <property type="molecule type" value="Genomic_DNA"/>
</dbReference>
<accession>A0A517R9U8</accession>
<dbReference type="InterPro" id="IPR011009">
    <property type="entry name" value="Kinase-like_dom_sf"/>
</dbReference>
<dbReference type="KEGG" id="gaz:Pan241w_07180"/>
<evidence type="ECO:0000313" key="1">
    <source>
        <dbReference type="EMBL" id="QDT40660.1"/>
    </source>
</evidence>
<dbReference type="AlphaFoldDB" id="A0A517R9U8"/>
<evidence type="ECO:0000313" key="2">
    <source>
        <dbReference type="Proteomes" id="UP000317171"/>
    </source>
</evidence>
<proteinExistence type="predicted"/>
<gene>
    <name evidence="1" type="ORF">Pan241w_07180</name>
</gene>
<dbReference type="Proteomes" id="UP000317171">
    <property type="component" value="Chromosome"/>
</dbReference>
<protein>
    <recommendedName>
        <fullName evidence="3">Non-specific serine/threonine protein kinase</fullName>
    </recommendedName>
</protein>
<reference evidence="1 2" key="1">
    <citation type="submission" date="2019-02" db="EMBL/GenBank/DDBJ databases">
        <title>Deep-cultivation of Planctomycetes and their phenomic and genomic characterization uncovers novel biology.</title>
        <authorList>
            <person name="Wiegand S."/>
            <person name="Jogler M."/>
            <person name="Boedeker C."/>
            <person name="Pinto D."/>
            <person name="Vollmers J."/>
            <person name="Rivas-Marin E."/>
            <person name="Kohn T."/>
            <person name="Peeters S.H."/>
            <person name="Heuer A."/>
            <person name="Rast P."/>
            <person name="Oberbeckmann S."/>
            <person name="Bunk B."/>
            <person name="Jeske O."/>
            <person name="Meyerdierks A."/>
            <person name="Storesund J.E."/>
            <person name="Kallscheuer N."/>
            <person name="Luecker S."/>
            <person name="Lage O.M."/>
            <person name="Pohl T."/>
            <person name="Merkel B.J."/>
            <person name="Hornburger P."/>
            <person name="Mueller R.-W."/>
            <person name="Bruemmer F."/>
            <person name="Labrenz M."/>
            <person name="Spormann A.M."/>
            <person name="Op den Camp H."/>
            <person name="Overmann J."/>
            <person name="Amann R."/>
            <person name="Jetten M.S.M."/>
            <person name="Mascher T."/>
            <person name="Medema M.H."/>
            <person name="Devos D.P."/>
            <person name="Kaster A.-K."/>
            <person name="Ovreas L."/>
            <person name="Rohde M."/>
            <person name="Galperin M.Y."/>
            <person name="Jogler C."/>
        </authorList>
    </citation>
    <scope>NUCLEOTIDE SEQUENCE [LARGE SCALE GENOMIC DNA]</scope>
    <source>
        <strain evidence="1 2">Pan241w</strain>
    </source>
</reference>
<dbReference type="RefSeq" id="WP_145210986.1">
    <property type="nucleotide sequence ID" value="NZ_CP036269.1"/>
</dbReference>